<name>A0ACC0TH61_POPTR</name>
<sequence length="547" mass="59574">MEQNQNCHPLLRGGNRKVLSNAYGHGFSSGQMQSLDAFCETLIPPLPVPSFSEEIPVDKQEAIRSFYKASGSQSPVAELMVKSGVPEAVLFVRLVLKFLSCRLGTLLLCGFICLDWKWPLIHKFSEISAERREEILRKWSRQQYLTPLRVVFVVIKLMCMYTDDIGKQSMGSNWISSLQVMEDPEHNTCKVKCDVVVVGSGCGGGIAASALASSGKKVLVLDKGNYSVPEDYSSLEGPSMSELYESGGFLSAVDGETMILAGSTVGGGSAVNWSACIKTPDSVLGEWSVDHMIPLYGSPEYQYAMDAVCKRIGVTEHCAEKGFQNQILRRGCQKLGLKVGFVPRNCTEDHYCGSCCYECRTGEKKGTDSTWRYPPVRGHFPEHISCLEGKVSEGGIVTSMHKAVSAEPKHTSILETPSIGPASFAAACPWTSGLDFMDRMALRKALRILIAAGAVKVGTYRSDGQRLVCEGIKKDLEEFLDTIRIPGGLRSREENWTILFSAHQMGSCTVGATAEEGGVDQNGESWAAENLFVCDRSVLPSALGSIP</sequence>
<comment type="caution">
    <text evidence="1">The sequence shown here is derived from an EMBL/GenBank/DDBJ whole genome shotgun (WGS) entry which is preliminary data.</text>
</comment>
<dbReference type="EMBL" id="CM009291">
    <property type="protein sequence ID" value="KAI9400521.1"/>
    <property type="molecule type" value="Genomic_DNA"/>
</dbReference>
<gene>
    <name evidence="1" type="ORF">POPTR_002G259700v4</name>
</gene>
<keyword evidence="2" id="KW-1185">Reference proteome</keyword>
<evidence type="ECO:0000313" key="1">
    <source>
        <dbReference type="EMBL" id="KAI9400521.1"/>
    </source>
</evidence>
<dbReference type="Proteomes" id="UP000006729">
    <property type="component" value="Chromosome 2"/>
</dbReference>
<evidence type="ECO:0000313" key="2">
    <source>
        <dbReference type="Proteomes" id="UP000006729"/>
    </source>
</evidence>
<protein>
    <submittedName>
        <fullName evidence="1">Uncharacterized protein</fullName>
    </submittedName>
</protein>
<accession>A0ACC0TH61</accession>
<reference evidence="1 2" key="1">
    <citation type="journal article" date="2006" name="Science">
        <title>The genome of black cottonwood, Populus trichocarpa (Torr. &amp; Gray).</title>
        <authorList>
            <person name="Tuskan G.A."/>
            <person name="Difazio S."/>
            <person name="Jansson S."/>
            <person name="Bohlmann J."/>
            <person name="Grigoriev I."/>
            <person name="Hellsten U."/>
            <person name="Putnam N."/>
            <person name="Ralph S."/>
            <person name="Rombauts S."/>
            <person name="Salamov A."/>
            <person name="Schein J."/>
            <person name="Sterck L."/>
            <person name="Aerts A."/>
            <person name="Bhalerao R.R."/>
            <person name="Bhalerao R.P."/>
            <person name="Blaudez D."/>
            <person name="Boerjan W."/>
            <person name="Brun A."/>
            <person name="Brunner A."/>
            <person name="Busov V."/>
            <person name="Campbell M."/>
            <person name="Carlson J."/>
            <person name="Chalot M."/>
            <person name="Chapman J."/>
            <person name="Chen G.L."/>
            <person name="Cooper D."/>
            <person name="Coutinho P.M."/>
            <person name="Couturier J."/>
            <person name="Covert S."/>
            <person name="Cronk Q."/>
            <person name="Cunningham R."/>
            <person name="Davis J."/>
            <person name="Degroeve S."/>
            <person name="Dejardin A."/>
            <person name="Depamphilis C."/>
            <person name="Detter J."/>
            <person name="Dirks B."/>
            <person name="Dubchak I."/>
            <person name="Duplessis S."/>
            <person name="Ehlting J."/>
            <person name="Ellis B."/>
            <person name="Gendler K."/>
            <person name="Goodstein D."/>
            <person name="Gribskov M."/>
            <person name="Grimwood J."/>
            <person name="Groover A."/>
            <person name="Gunter L."/>
            <person name="Hamberger B."/>
            <person name="Heinze B."/>
            <person name="Helariutta Y."/>
            <person name="Henrissat B."/>
            <person name="Holligan D."/>
            <person name="Holt R."/>
            <person name="Huang W."/>
            <person name="Islam-Faridi N."/>
            <person name="Jones S."/>
            <person name="Jones-Rhoades M."/>
            <person name="Jorgensen R."/>
            <person name="Joshi C."/>
            <person name="Kangasjarvi J."/>
            <person name="Karlsson J."/>
            <person name="Kelleher C."/>
            <person name="Kirkpatrick R."/>
            <person name="Kirst M."/>
            <person name="Kohler A."/>
            <person name="Kalluri U."/>
            <person name="Larimer F."/>
            <person name="Leebens-Mack J."/>
            <person name="Leple J.C."/>
            <person name="Locascio P."/>
            <person name="Lou Y."/>
            <person name="Lucas S."/>
            <person name="Martin F."/>
            <person name="Montanini B."/>
            <person name="Napoli C."/>
            <person name="Nelson D.R."/>
            <person name="Nelson C."/>
            <person name="Nieminen K."/>
            <person name="Nilsson O."/>
            <person name="Pereda V."/>
            <person name="Peter G."/>
            <person name="Philippe R."/>
            <person name="Pilate G."/>
            <person name="Poliakov A."/>
            <person name="Razumovskaya J."/>
            <person name="Richardson P."/>
            <person name="Rinaldi C."/>
            <person name="Ritland K."/>
            <person name="Rouze P."/>
            <person name="Ryaboy D."/>
            <person name="Schmutz J."/>
            <person name="Schrader J."/>
            <person name="Segerman B."/>
            <person name="Shin H."/>
            <person name="Siddiqui A."/>
            <person name="Sterky F."/>
            <person name="Terry A."/>
            <person name="Tsai C.J."/>
            <person name="Uberbacher E."/>
            <person name="Unneberg P."/>
            <person name="Vahala J."/>
            <person name="Wall K."/>
            <person name="Wessler S."/>
            <person name="Yang G."/>
            <person name="Yin T."/>
            <person name="Douglas C."/>
            <person name="Marra M."/>
            <person name="Sandberg G."/>
            <person name="Van de Peer Y."/>
            <person name="Rokhsar D."/>
        </authorList>
    </citation>
    <scope>NUCLEOTIDE SEQUENCE [LARGE SCALE GENOMIC DNA]</scope>
    <source>
        <strain evidence="2">cv. Nisqually</strain>
    </source>
</reference>
<proteinExistence type="predicted"/>
<organism evidence="1 2">
    <name type="scientific">Populus trichocarpa</name>
    <name type="common">Western balsam poplar</name>
    <name type="synonym">Populus balsamifera subsp. trichocarpa</name>
    <dbReference type="NCBI Taxonomy" id="3694"/>
    <lineage>
        <taxon>Eukaryota</taxon>
        <taxon>Viridiplantae</taxon>
        <taxon>Streptophyta</taxon>
        <taxon>Embryophyta</taxon>
        <taxon>Tracheophyta</taxon>
        <taxon>Spermatophyta</taxon>
        <taxon>Magnoliopsida</taxon>
        <taxon>eudicotyledons</taxon>
        <taxon>Gunneridae</taxon>
        <taxon>Pentapetalae</taxon>
        <taxon>rosids</taxon>
        <taxon>fabids</taxon>
        <taxon>Malpighiales</taxon>
        <taxon>Salicaceae</taxon>
        <taxon>Saliceae</taxon>
        <taxon>Populus</taxon>
    </lineage>
</organism>